<protein>
    <recommendedName>
        <fullName evidence="1">acylphosphatase</fullName>
        <ecNumber evidence="1">3.6.1.7</ecNumber>
    </recommendedName>
</protein>
<evidence type="ECO:0000256" key="2">
    <source>
        <dbReference type="RuleBase" id="RU004168"/>
    </source>
</evidence>
<evidence type="ECO:0000313" key="5">
    <source>
        <dbReference type="Proteomes" id="UP000730161"/>
    </source>
</evidence>
<organism evidence="4 5">
    <name type="scientific">Methanocalculus chunghsingensis</name>
    <dbReference type="NCBI Taxonomy" id="156457"/>
    <lineage>
        <taxon>Archaea</taxon>
        <taxon>Methanobacteriati</taxon>
        <taxon>Methanobacteriota</taxon>
        <taxon>Stenosarchaea group</taxon>
        <taxon>Methanomicrobia</taxon>
        <taxon>Methanomicrobiales</taxon>
        <taxon>Methanocalculaceae</taxon>
        <taxon>Methanocalculus</taxon>
    </lineage>
</organism>
<evidence type="ECO:0000259" key="3">
    <source>
        <dbReference type="PROSITE" id="PS51160"/>
    </source>
</evidence>
<dbReference type="Proteomes" id="UP000730161">
    <property type="component" value="Unassembled WGS sequence"/>
</dbReference>
<name>A0A8J8B4J2_9EURY</name>
<dbReference type="RefSeq" id="WP_211529725.1">
    <property type="nucleotide sequence ID" value="NZ_JWHL01000001.1"/>
</dbReference>
<gene>
    <name evidence="4" type="ORF">RJ53_00920</name>
</gene>
<reference evidence="4" key="1">
    <citation type="submission" date="2014-12" db="EMBL/GenBank/DDBJ databases">
        <authorList>
            <person name="Huang H.-H."/>
            <person name="Chen S.-C."/>
            <person name="Lai M.-C."/>
        </authorList>
    </citation>
    <scope>NUCLEOTIDE SEQUENCE</scope>
    <source>
        <strain evidence="4">K1F9705b</strain>
    </source>
</reference>
<dbReference type="EC" id="3.6.1.7" evidence="1"/>
<keyword evidence="5" id="KW-1185">Reference proteome</keyword>
<dbReference type="Gene3D" id="3.30.70.100">
    <property type="match status" value="1"/>
</dbReference>
<dbReference type="OrthoDB" id="6643at2157"/>
<feature type="domain" description="Acylphosphatase-like" evidence="3">
    <location>
        <begin position="3"/>
        <end position="90"/>
    </location>
</feature>
<accession>A0A8J8B4J2</accession>
<proteinExistence type="inferred from homology"/>
<dbReference type="SUPFAM" id="SSF54975">
    <property type="entry name" value="Acylphosphatase/BLUF domain-like"/>
    <property type="match status" value="1"/>
</dbReference>
<comment type="catalytic activity">
    <reaction evidence="1">
        <text>an acyl phosphate + H2O = a carboxylate + phosphate + H(+)</text>
        <dbReference type="Rhea" id="RHEA:14965"/>
        <dbReference type="ChEBI" id="CHEBI:15377"/>
        <dbReference type="ChEBI" id="CHEBI:15378"/>
        <dbReference type="ChEBI" id="CHEBI:29067"/>
        <dbReference type="ChEBI" id="CHEBI:43474"/>
        <dbReference type="ChEBI" id="CHEBI:59918"/>
        <dbReference type="EC" id="3.6.1.7"/>
    </reaction>
</comment>
<comment type="similarity">
    <text evidence="2">Belongs to the acylphosphatase family.</text>
</comment>
<dbReference type="InterPro" id="IPR020456">
    <property type="entry name" value="Acylphosphatase"/>
</dbReference>
<sequence length="193" mass="22481">MKRIHVIVDGYVQKVGFREHVRKEIFGTGITGHVRNLDTGEVEIIAEGREDLLQKLIQGINIVRYPIEVTSCTVTWQEATGEFPKFTIIRGDIQDELFERIDYAGTIMHETLEVSKSTRDLQYQTLDKQDQMLDKQGQMLNKQDQMLEIGRDTRDEITYLRKDTRSYLDDEFREIRKELTSIKDALTRAGIQV</sequence>
<keyword evidence="1" id="KW-0378">Hydrolase</keyword>
<feature type="active site" evidence="1">
    <location>
        <position position="18"/>
    </location>
</feature>
<feature type="active site" evidence="1">
    <location>
        <position position="36"/>
    </location>
</feature>
<dbReference type="GO" id="GO:0003998">
    <property type="term" value="F:acylphosphatase activity"/>
    <property type="evidence" value="ECO:0007669"/>
    <property type="project" value="UniProtKB-EC"/>
</dbReference>
<evidence type="ECO:0000313" key="4">
    <source>
        <dbReference type="EMBL" id="MBR1368128.1"/>
    </source>
</evidence>
<dbReference type="PROSITE" id="PS51160">
    <property type="entry name" value="ACYLPHOSPHATASE_3"/>
    <property type="match status" value="1"/>
</dbReference>
<comment type="caution">
    <text evidence="4">The sequence shown here is derived from an EMBL/GenBank/DDBJ whole genome shotgun (WGS) entry which is preliminary data.</text>
</comment>
<dbReference type="InterPro" id="IPR001792">
    <property type="entry name" value="Acylphosphatase-like_dom"/>
</dbReference>
<dbReference type="InterPro" id="IPR036046">
    <property type="entry name" value="Acylphosphatase-like_dom_sf"/>
</dbReference>
<dbReference type="PANTHER" id="PTHR47268">
    <property type="entry name" value="ACYLPHOSPHATASE"/>
    <property type="match status" value="1"/>
</dbReference>
<dbReference type="Pfam" id="PF00708">
    <property type="entry name" value="Acylphosphatase"/>
    <property type="match status" value="1"/>
</dbReference>
<evidence type="ECO:0000256" key="1">
    <source>
        <dbReference type="PROSITE-ProRule" id="PRU00520"/>
    </source>
</evidence>
<dbReference type="PANTHER" id="PTHR47268:SF4">
    <property type="entry name" value="ACYLPHOSPHATASE"/>
    <property type="match status" value="1"/>
</dbReference>
<dbReference type="EMBL" id="JWHL01000001">
    <property type="protein sequence ID" value="MBR1368128.1"/>
    <property type="molecule type" value="Genomic_DNA"/>
</dbReference>
<dbReference type="AlphaFoldDB" id="A0A8J8B4J2"/>